<comment type="similarity">
    <text evidence="1">Belongs to the N(4)/N(6)-methyltransferase family.</text>
</comment>
<dbReference type="InterPro" id="IPR023095">
    <property type="entry name" value="Ade_MeTrfase_dom_2"/>
</dbReference>
<dbReference type="Gene3D" id="1.10.1020.10">
    <property type="entry name" value="Adenine-specific Methyltransferase, Domain 2"/>
    <property type="match status" value="1"/>
</dbReference>
<dbReference type="GO" id="GO:0032259">
    <property type="term" value="P:methylation"/>
    <property type="evidence" value="ECO:0007669"/>
    <property type="project" value="UniProtKB-KW"/>
</dbReference>
<dbReference type="EC" id="2.1.1.72" evidence="2"/>
<dbReference type="PANTHER" id="PTHR30481">
    <property type="entry name" value="DNA ADENINE METHYLASE"/>
    <property type="match status" value="1"/>
</dbReference>
<keyword evidence="8" id="KW-1185">Reference proteome</keyword>
<evidence type="ECO:0000256" key="3">
    <source>
        <dbReference type="ARBA" id="ARBA00022603"/>
    </source>
</evidence>
<dbReference type="SUPFAM" id="SSF53335">
    <property type="entry name" value="S-adenosyl-L-methionine-dependent methyltransferases"/>
    <property type="match status" value="1"/>
</dbReference>
<reference evidence="7 8" key="1">
    <citation type="journal article" date="2016" name="Sci. Rep.">
        <title>Metabolic traits of an uncultured archaeal lineage -MSBL1- from brine pools of the Red Sea.</title>
        <authorList>
            <person name="Mwirichia R."/>
            <person name="Alam I."/>
            <person name="Rashid M."/>
            <person name="Vinu M."/>
            <person name="Ba-Alawi W."/>
            <person name="Anthony Kamau A."/>
            <person name="Kamanda Ngugi D."/>
            <person name="Goker M."/>
            <person name="Klenk H.P."/>
            <person name="Bajic V."/>
            <person name="Stingl U."/>
        </authorList>
    </citation>
    <scope>NUCLEOTIDE SEQUENCE [LARGE SCALE GENOMIC DNA]</scope>
    <source>
        <strain evidence="7">SCGC-AAA833F18</strain>
    </source>
</reference>
<keyword evidence="5" id="KW-0949">S-adenosyl-L-methionine</keyword>
<accession>A0A133VSB1</accession>
<evidence type="ECO:0000256" key="1">
    <source>
        <dbReference type="ARBA" id="ARBA00006594"/>
    </source>
</evidence>
<dbReference type="PROSITE" id="PS00092">
    <property type="entry name" value="N6_MTASE"/>
    <property type="match status" value="1"/>
</dbReference>
<dbReference type="GO" id="GO:0009007">
    <property type="term" value="F:site-specific DNA-methyltransferase (adenine-specific) activity"/>
    <property type="evidence" value="ECO:0007669"/>
    <property type="project" value="UniProtKB-EC"/>
</dbReference>
<dbReference type="EMBL" id="LHYO01000008">
    <property type="protein sequence ID" value="KXB09315.1"/>
    <property type="molecule type" value="Genomic_DNA"/>
</dbReference>
<organism evidence="7 8">
    <name type="scientific">candidate division MSBL1 archaeon SCGC-AAA833F18</name>
    <dbReference type="NCBI Taxonomy" id="1698257"/>
    <lineage>
        <taxon>Archaea</taxon>
        <taxon>Methanobacteriati</taxon>
        <taxon>Methanobacteriota</taxon>
        <taxon>candidate division MSBL1</taxon>
    </lineage>
</organism>
<dbReference type="Gene3D" id="3.40.50.150">
    <property type="entry name" value="Vaccinia Virus protein VP39"/>
    <property type="match status" value="1"/>
</dbReference>
<comment type="catalytic activity">
    <reaction evidence="6">
        <text>a 2'-deoxyadenosine in DNA + S-adenosyl-L-methionine = an N(6)-methyl-2'-deoxyadenosine in DNA + S-adenosyl-L-homocysteine + H(+)</text>
        <dbReference type="Rhea" id="RHEA:15197"/>
        <dbReference type="Rhea" id="RHEA-COMP:12418"/>
        <dbReference type="Rhea" id="RHEA-COMP:12419"/>
        <dbReference type="ChEBI" id="CHEBI:15378"/>
        <dbReference type="ChEBI" id="CHEBI:57856"/>
        <dbReference type="ChEBI" id="CHEBI:59789"/>
        <dbReference type="ChEBI" id="CHEBI:90615"/>
        <dbReference type="ChEBI" id="CHEBI:90616"/>
        <dbReference type="EC" id="2.1.1.72"/>
    </reaction>
</comment>
<dbReference type="GO" id="GO:0043565">
    <property type="term" value="F:sequence-specific DNA binding"/>
    <property type="evidence" value="ECO:0007669"/>
    <property type="project" value="TreeGrafter"/>
</dbReference>
<keyword evidence="4" id="KW-0808">Transferase</keyword>
<evidence type="ECO:0000256" key="5">
    <source>
        <dbReference type="ARBA" id="ARBA00022691"/>
    </source>
</evidence>
<dbReference type="Pfam" id="PF02086">
    <property type="entry name" value="MethyltransfD12"/>
    <property type="match status" value="1"/>
</dbReference>
<dbReference type="InterPro" id="IPR012327">
    <property type="entry name" value="MeTrfase_D12"/>
</dbReference>
<evidence type="ECO:0000313" key="8">
    <source>
        <dbReference type="Proteomes" id="UP000070399"/>
    </source>
</evidence>
<dbReference type="InterPro" id="IPR012263">
    <property type="entry name" value="M_m6A_EcoRV"/>
</dbReference>
<dbReference type="AlphaFoldDB" id="A0A133VSB1"/>
<evidence type="ECO:0000256" key="4">
    <source>
        <dbReference type="ARBA" id="ARBA00022679"/>
    </source>
</evidence>
<evidence type="ECO:0000256" key="6">
    <source>
        <dbReference type="ARBA" id="ARBA00047942"/>
    </source>
</evidence>
<dbReference type="InterPro" id="IPR002052">
    <property type="entry name" value="DNA_methylase_N6_adenine_CS"/>
</dbReference>
<sequence>MVDPILKWAGGKRQLLDDIVSLFPKDYQDRAFHEPMFGGGAVTFHVGPSEGTINDIVPRLMIFYEVVRDNPEELIEESRKLEEEYGNNEKKYYEARDEFNKPIRGEKLDKVREASLLLYLNRTCFNGLYRENSKGEFNVPFGDYSNPDFVREKQIRECSKILKNLEILNEDFEYIIDKAKPGDLVYFDPPYQPVSETADFTQYAKEGFDFSEQERLRDTCVKLDKNDVFFVLSNSWAEPVRELYEEVEKFEVNQVSAKRDISSKAETRGPVYEILVTNVSKELQRGKSQKKLASYG</sequence>
<dbReference type="GO" id="GO:0009307">
    <property type="term" value="P:DNA restriction-modification system"/>
    <property type="evidence" value="ECO:0007669"/>
    <property type="project" value="InterPro"/>
</dbReference>
<evidence type="ECO:0000256" key="2">
    <source>
        <dbReference type="ARBA" id="ARBA00011900"/>
    </source>
</evidence>
<keyword evidence="3 7" id="KW-0489">Methyltransferase</keyword>
<evidence type="ECO:0000313" key="7">
    <source>
        <dbReference type="EMBL" id="KXB09315.1"/>
    </source>
</evidence>
<dbReference type="GO" id="GO:0006298">
    <property type="term" value="P:mismatch repair"/>
    <property type="evidence" value="ECO:0007669"/>
    <property type="project" value="TreeGrafter"/>
</dbReference>
<name>A0A133VSB1_9EURY</name>
<protein>
    <recommendedName>
        <fullName evidence="2">site-specific DNA-methyltransferase (adenine-specific)</fullName>
        <ecNumber evidence="2">2.1.1.72</ecNumber>
    </recommendedName>
</protein>
<proteinExistence type="inferred from homology"/>
<gene>
    <name evidence="7" type="ORF">AKJ35_01045</name>
</gene>
<dbReference type="GO" id="GO:1904047">
    <property type="term" value="F:S-adenosyl-L-methionine binding"/>
    <property type="evidence" value="ECO:0007669"/>
    <property type="project" value="TreeGrafter"/>
</dbReference>
<dbReference type="PATRIC" id="fig|1698257.3.peg.282"/>
<dbReference type="PIRSF" id="PIRSF000398">
    <property type="entry name" value="M_m6A_EcoRV"/>
    <property type="match status" value="1"/>
</dbReference>
<dbReference type="InterPro" id="IPR029063">
    <property type="entry name" value="SAM-dependent_MTases_sf"/>
</dbReference>
<comment type="caution">
    <text evidence="7">The sequence shown here is derived from an EMBL/GenBank/DDBJ whole genome shotgun (WGS) entry which is preliminary data.</text>
</comment>
<dbReference type="Proteomes" id="UP000070399">
    <property type="component" value="Unassembled WGS sequence"/>
</dbReference>
<dbReference type="PRINTS" id="PR00505">
    <property type="entry name" value="D12N6MTFRASE"/>
</dbReference>
<dbReference type="PANTHER" id="PTHR30481:SF3">
    <property type="entry name" value="DNA ADENINE METHYLASE"/>
    <property type="match status" value="1"/>
</dbReference>
<dbReference type="NCBIfam" id="TIGR00571">
    <property type="entry name" value="dam"/>
    <property type="match status" value="1"/>
</dbReference>